<gene>
    <name evidence="2" type="ORF">BP5553_09682</name>
</gene>
<dbReference type="Proteomes" id="UP000254866">
    <property type="component" value="Unassembled WGS sequence"/>
</dbReference>
<dbReference type="STRING" id="2656787.A0A370TBQ1"/>
<dbReference type="AlphaFoldDB" id="A0A370TBQ1"/>
<comment type="caution">
    <text evidence="2">The sequence shown here is derived from an EMBL/GenBank/DDBJ whole genome shotgun (WGS) entry which is preliminary data.</text>
</comment>
<organism evidence="2 3">
    <name type="scientific">Venustampulla echinocandica</name>
    <dbReference type="NCBI Taxonomy" id="2656787"/>
    <lineage>
        <taxon>Eukaryota</taxon>
        <taxon>Fungi</taxon>
        <taxon>Dikarya</taxon>
        <taxon>Ascomycota</taxon>
        <taxon>Pezizomycotina</taxon>
        <taxon>Leotiomycetes</taxon>
        <taxon>Helotiales</taxon>
        <taxon>Pleuroascaceae</taxon>
        <taxon>Venustampulla</taxon>
    </lineage>
</organism>
<reference evidence="2 3" key="1">
    <citation type="journal article" date="2018" name="IMA Fungus">
        <title>IMA Genome-F 9: Draft genome sequence of Annulohypoxylon stygium, Aspergillus mulundensis, Berkeleyomyces basicola (syn. Thielaviopsis basicola), Ceratocystis smalleyi, two Cercospora beticola strains, Coleophoma cylindrospora, Fusarium fracticaudum, Phialophora cf. hyalina, and Morchella septimelata.</title>
        <authorList>
            <person name="Wingfield B.D."/>
            <person name="Bills G.F."/>
            <person name="Dong Y."/>
            <person name="Huang W."/>
            <person name="Nel W.J."/>
            <person name="Swalarsk-Parry B.S."/>
            <person name="Vaghefi N."/>
            <person name="Wilken P.M."/>
            <person name="An Z."/>
            <person name="de Beer Z.W."/>
            <person name="De Vos L."/>
            <person name="Chen L."/>
            <person name="Duong T.A."/>
            <person name="Gao Y."/>
            <person name="Hammerbacher A."/>
            <person name="Kikkert J.R."/>
            <person name="Li Y."/>
            <person name="Li H."/>
            <person name="Li K."/>
            <person name="Li Q."/>
            <person name="Liu X."/>
            <person name="Ma X."/>
            <person name="Naidoo K."/>
            <person name="Pethybridge S.J."/>
            <person name="Sun J."/>
            <person name="Steenkamp E.T."/>
            <person name="van der Nest M.A."/>
            <person name="van Wyk S."/>
            <person name="Wingfield M.J."/>
            <person name="Xiong C."/>
            <person name="Yue Q."/>
            <person name="Zhang X."/>
        </authorList>
    </citation>
    <scope>NUCLEOTIDE SEQUENCE [LARGE SCALE GENOMIC DNA]</scope>
    <source>
        <strain evidence="2 3">BP 5553</strain>
    </source>
</reference>
<dbReference type="InterPro" id="IPR011009">
    <property type="entry name" value="Kinase-like_dom_sf"/>
</dbReference>
<protein>
    <recommendedName>
        <fullName evidence="1">Aminoglycoside phosphotransferase domain-containing protein</fullName>
    </recommendedName>
</protein>
<evidence type="ECO:0000259" key="1">
    <source>
        <dbReference type="Pfam" id="PF01636"/>
    </source>
</evidence>
<dbReference type="OrthoDB" id="5598852at2759"/>
<sequence>MASKERVIIQLRTEPLDVEIFQHARRALGDVVPDIAKIADEALESEGIWPYYMTFMPGETWRRSRAFDSPVLTTKFAKSLGGILSRGFVSYDDGAVVDTAIKVQLKRLQAAMNNESNEERADQIKPFRGDIQRMLDSADRLKVLPLFISHADLNHMNILISETSEVSGIVDWELSSDLPFGMGCYRVHDLVGRYRHGEFRMLEGFEDGERGFWEAVFEGLPMDIRRVLDANLNAVQFAVHVGTLLGTLDLQGDHFNHAALKALPKFLSYRIPALRGQDPPYAK</sequence>
<evidence type="ECO:0000313" key="2">
    <source>
        <dbReference type="EMBL" id="RDL31473.1"/>
    </source>
</evidence>
<feature type="domain" description="Aminoglycoside phosphotransferase" evidence="1">
    <location>
        <begin position="19"/>
        <end position="175"/>
    </location>
</feature>
<evidence type="ECO:0000313" key="3">
    <source>
        <dbReference type="Proteomes" id="UP000254866"/>
    </source>
</evidence>
<dbReference type="GeneID" id="43602531"/>
<dbReference type="EMBL" id="NPIC01000012">
    <property type="protein sequence ID" value="RDL31473.1"/>
    <property type="molecule type" value="Genomic_DNA"/>
</dbReference>
<dbReference type="RefSeq" id="XP_031865604.1">
    <property type="nucleotide sequence ID" value="XM_032018305.1"/>
</dbReference>
<name>A0A370TBQ1_9HELO</name>
<accession>A0A370TBQ1</accession>
<dbReference type="SUPFAM" id="SSF56112">
    <property type="entry name" value="Protein kinase-like (PK-like)"/>
    <property type="match status" value="1"/>
</dbReference>
<dbReference type="Pfam" id="PF01636">
    <property type="entry name" value="APH"/>
    <property type="match status" value="1"/>
</dbReference>
<dbReference type="InterPro" id="IPR002575">
    <property type="entry name" value="Aminoglycoside_PTrfase"/>
</dbReference>
<proteinExistence type="predicted"/>
<keyword evidence="3" id="KW-1185">Reference proteome</keyword>